<keyword evidence="2" id="KW-1003">Cell membrane</keyword>
<evidence type="ECO:0000256" key="2">
    <source>
        <dbReference type="ARBA" id="ARBA00022475"/>
    </source>
</evidence>
<feature type="domain" description="Type II secretion system protein GspF" evidence="7">
    <location>
        <begin position="76"/>
        <end position="203"/>
    </location>
</feature>
<feature type="transmembrane region" description="Helical" evidence="6">
    <location>
        <begin position="192"/>
        <end position="212"/>
    </location>
</feature>
<dbReference type="PANTHER" id="PTHR35007">
    <property type="entry name" value="INTEGRAL MEMBRANE PROTEIN-RELATED"/>
    <property type="match status" value="1"/>
</dbReference>
<sequence>MIEDYNVYVYSKKEWIKLFLQGGAIGFCIGILFYSSIIGAILLGSYGFIFVQNKKKQKIEERKWILNLQFKDGLSSVSAALNAGYSVENAFHQAVMDLKLMYPADAFIVQEFEGMVRQIKMNMTVEEVLMDFSIRSKIEDITNFAEVFVTAKRTGGDIVKIIRRTCKTIGDKVEVKREILTMITGKKFETSIMCLIPFCIILYLRLFSAGFLEPLYNNTFGAVFMTIVLILYYFVYKLAHKIMKIEI</sequence>
<feature type="transmembrane region" description="Helical" evidence="6">
    <location>
        <begin position="24"/>
        <end position="49"/>
    </location>
</feature>
<dbReference type="RefSeq" id="WP_170847974.1">
    <property type="nucleotide sequence ID" value="NZ_BAABFM010000023.1"/>
</dbReference>
<comment type="subcellular location">
    <subcellularLocation>
        <location evidence="1">Cell membrane</location>
        <topology evidence="1">Multi-pass membrane protein</topology>
    </subcellularLocation>
</comment>
<evidence type="ECO:0000313" key="9">
    <source>
        <dbReference type="Proteomes" id="UP000198806"/>
    </source>
</evidence>
<gene>
    <name evidence="8" type="ORF">SAMN04489757_11825</name>
</gene>
<dbReference type="InterPro" id="IPR018076">
    <property type="entry name" value="T2SS_GspF_dom"/>
</dbReference>
<proteinExistence type="predicted"/>
<dbReference type="GO" id="GO:0005886">
    <property type="term" value="C:plasma membrane"/>
    <property type="evidence" value="ECO:0007669"/>
    <property type="project" value="UniProtKB-SubCell"/>
</dbReference>
<evidence type="ECO:0000259" key="7">
    <source>
        <dbReference type="Pfam" id="PF00482"/>
    </source>
</evidence>
<evidence type="ECO:0000256" key="4">
    <source>
        <dbReference type="ARBA" id="ARBA00022989"/>
    </source>
</evidence>
<organism evidence="8 9">
    <name type="scientific">Anaerocolumna aminovalerica</name>
    <dbReference type="NCBI Taxonomy" id="1527"/>
    <lineage>
        <taxon>Bacteria</taxon>
        <taxon>Bacillati</taxon>
        <taxon>Bacillota</taxon>
        <taxon>Clostridia</taxon>
        <taxon>Lachnospirales</taxon>
        <taxon>Lachnospiraceae</taxon>
        <taxon>Anaerocolumna</taxon>
    </lineage>
</organism>
<keyword evidence="3 6" id="KW-0812">Transmembrane</keyword>
<keyword evidence="4 6" id="KW-1133">Transmembrane helix</keyword>
<evidence type="ECO:0000256" key="1">
    <source>
        <dbReference type="ARBA" id="ARBA00004651"/>
    </source>
</evidence>
<keyword evidence="5 6" id="KW-0472">Membrane</keyword>
<evidence type="ECO:0000256" key="6">
    <source>
        <dbReference type="SAM" id="Phobius"/>
    </source>
</evidence>
<evidence type="ECO:0000256" key="5">
    <source>
        <dbReference type="ARBA" id="ARBA00023136"/>
    </source>
</evidence>
<reference evidence="8 9" key="1">
    <citation type="submission" date="2016-10" db="EMBL/GenBank/DDBJ databases">
        <authorList>
            <person name="de Groot N.N."/>
        </authorList>
    </citation>
    <scope>NUCLEOTIDE SEQUENCE [LARGE SCALE GENOMIC DNA]</scope>
    <source>
        <strain evidence="8 9">DSM 1283</strain>
    </source>
</reference>
<dbReference type="Proteomes" id="UP000198806">
    <property type="component" value="Unassembled WGS sequence"/>
</dbReference>
<keyword evidence="9" id="KW-1185">Reference proteome</keyword>
<name>A0A1I5G9M9_9FIRM</name>
<dbReference type="EMBL" id="FOWD01000018">
    <property type="protein sequence ID" value="SFO32579.1"/>
    <property type="molecule type" value="Genomic_DNA"/>
</dbReference>
<accession>A0A1I5G9M9</accession>
<protein>
    <submittedName>
        <fullName evidence="8">Tight adherence protein B</fullName>
    </submittedName>
</protein>
<feature type="transmembrane region" description="Helical" evidence="6">
    <location>
        <begin position="218"/>
        <end position="236"/>
    </location>
</feature>
<dbReference type="PANTHER" id="PTHR35007:SF1">
    <property type="entry name" value="PILUS ASSEMBLY PROTEIN"/>
    <property type="match status" value="1"/>
</dbReference>
<dbReference type="STRING" id="1527.SAMN04489757_11825"/>
<evidence type="ECO:0000313" key="8">
    <source>
        <dbReference type="EMBL" id="SFO32579.1"/>
    </source>
</evidence>
<dbReference type="AlphaFoldDB" id="A0A1I5G9M9"/>
<dbReference type="Pfam" id="PF00482">
    <property type="entry name" value="T2SSF"/>
    <property type="match status" value="1"/>
</dbReference>
<evidence type="ECO:0000256" key="3">
    <source>
        <dbReference type="ARBA" id="ARBA00022692"/>
    </source>
</evidence>